<dbReference type="Proteomes" id="UP000800035">
    <property type="component" value="Unassembled WGS sequence"/>
</dbReference>
<sequence>MPPTPSEKKTPKADKKPRPLDIQIVADAVEKMYAQRYAVTALAILKDVLLSSGTATVRETVEILDQKMSLFQSAYPSPPIAIVCNVPGLGQAVLHQRRMSEHLLGPHPQPSTHQALQKFLNSEKSVVLALVDHLQKLQRVGEEIVHWILEQLGVVRVQFPDMHSWKASDVSHDEPLEAIVRKVLQDARKAYITTSFRPNWKKGPAPEDVEINRGDWRALKSKLISFRSSAGLERGGRDLIPLIYTQPASKPPKDLLGVAEELIKTFRIQQQKGMDQLLEAMDFFGMEVDTYRELRQRSPDGAAATEEDGVYRQLCQVREATLLYHECEMNVGKYCIVLLLLSHTPDGQRLQREFAAKHGQASRENPQVVPDIPSQAWFKEYIDATLFLRNIILEKLEEKTGLPWKKIGRNTV</sequence>
<keyword evidence="2" id="KW-1185">Reference proteome</keyword>
<accession>A0A6A5TY44</accession>
<reference evidence="1" key="1">
    <citation type="journal article" date="2020" name="Stud. Mycol.">
        <title>101 Dothideomycetes genomes: a test case for predicting lifestyles and emergence of pathogens.</title>
        <authorList>
            <person name="Haridas S."/>
            <person name="Albert R."/>
            <person name="Binder M."/>
            <person name="Bloem J."/>
            <person name="Labutti K."/>
            <person name="Salamov A."/>
            <person name="Andreopoulos B."/>
            <person name="Baker S."/>
            <person name="Barry K."/>
            <person name="Bills G."/>
            <person name="Bluhm B."/>
            <person name="Cannon C."/>
            <person name="Castanera R."/>
            <person name="Culley D."/>
            <person name="Daum C."/>
            <person name="Ezra D."/>
            <person name="Gonzalez J."/>
            <person name="Henrissat B."/>
            <person name="Kuo A."/>
            <person name="Liang C."/>
            <person name="Lipzen A."/>
            <person name="Lutzoni F."/>
            <person name="Magnuson J."/>
            <person name="Mondo S."/>
            <person name="Nolan M."/>
            <person name="Ohm R."/>
            <person name="Pangilinan J."/>
            <person name="Park H.-J."/>
            <person name="Ramirez L."/>
            <person name="Alfaro M."/>
            <person name="Sun H."/>
            <person name="Tritt A."/>
            <person name="Yoshinaga Y."/>
            <person name="Zwiers L.-H."/>
            <person name="Turgeon B."/>
            <person name="Goodwin S."/>
            <person name="Spatafora J."/>
            <person name="Crous P."/>
            <person name="Grigoriev I."/>
        </authorList>
    </citation>
    <scope>NUCLEOTIDE SEQUENCE</scope>
    <source>
        <strain evidence="1">CBS 675.92</strain>
    </source>
</reference>
<proteinExistence type="predicted"/>
<evidence type="ECO:0000313" key="2">
    <source>
        <dbReference type="Proteomes" id="UP000800035"/>
    </source>
</evidence>
<organism evidence="1 2">
    <name type="scientific">Byssothecium circinans</name>
    <dbReference type="NCBI Taxonomy" id="147558"/>
    <lineage>
        <taxon>Eukaryota</taxon>
        <taxon>Fungi</taxon>
        <taxon>Dikarya</taxon>
        <taxon>Ascomycota</taxon>
        <taxon>Pezizomycotina</taxon>
        <taxon>Dothideomycetes</taxon>
        <taxon>Pleosporomycetidae</taxon>
        <taxon>Pleosporales</taxon>
        <taxon>Massarineae</taxon>
        <taxon>Massarinaceae</taxon>
        <taxon>Byssothecium</taxon>
    </lineage>
</organism>
<protein>
    <submittedName>
        <fullName evidence="1">Uncharacterized protein</fullName>
    </submittedName>
</protein>
<evidence type="ECO:0000313" key="1">
    <source>
        <dbReference type="EMBL" id="KAF1957348.1"/>
    </source>
</evidence>
<gene>
    <name evidence="1" type="ORF">CC80DRAFT_491479</name>
</gene>
<dbReference type="EMBL" id="ML976989">
    <property type="protein sequence ID" value="KAF1957348.1"/>
    <property type="molecule type" value="Genomic_DNA"/>
</dbReference>
<dbReference type="AlphaFoldDB" id="A0A6A5TY44"/>
<name>A0A6A5TY44_9PLEO</name>